<organism evidence="12 13">
    <name type="scientific">Lineolata rhizophorae</name>
    <dbReference type="NCBI Taxonomy" id="578093"/>
    <lineage>
        <taxon>Eukaryota</taxon>
        <taxon>Fungi</taxon>
        <taxon>Dikarya</taxon>
        <taxon>Ascomycota</taxon>
        <taxon>Pezizomycotina</taxon>
        <taxon>Dothideomycetes</taxon>
        <taxon>Dothideomycetes incertae sedis</taxon>
        <taxon>Lineolatales</taxon>
        <taxon>Lineolataceae</taxon>
        <taxon>Lineolata</taxon>
    </lineage>
</organism>
<name>A0A6A6P620_9PEZI</name>
<evidence type="ECO:0000256" key="6">
    <source>
        <dbReference type="ARBA" id="ARBA00023034"/>
    </source>
</evidence>
<dbReference type="OrthoDB" id="296793at2759"/>
<proteinExistence type="inferred from homology"/>
<dbReference type="GO" id="GO:0007030">
    <property type="term" value="P:Golgi organization"/>
    <property type="evidence" value="ECO:0007669"/>
    <property type="project" value="TreeGrafter"/>
</dbReference>
<keyword evidence="5" id="KW-0653">Protein transport</keyword>
<keyword evidence="7" id="KW-0472">Membrane</keyword>
<evidence type="ECO:0000256" key="9">
    <source>
        <dbReference type="SAM" id="MobiDB-lite"/>
    </source>
</evidence>
<dbReference type="GO" id="GO:0006891">
    <property type="term" value="P:intra-Golgi vesicle-mediated transport"/>
    <property type="evidence" value="ECO:0007669"/>
    <property type="project" value="TreeGrafter"/>
</dbReference>
<evidence type="ECO:0000256" key="8">
    <source>
        <dbReference type="ARBA" id="ARBA00031339"/>
    </source>
</evidence>
<feature type="region of interest" description="Disordered" evidence="9">
    <location>
        <begin position="849"/>
        <end position="871"/>
    </location>
</feature>
<dbReference type="InterPro" id="IPR048320">
    <property type="entry name" value="COG3_N"/>
</dbReference>
<dbReference type="Proteomes" id="UP000799766">
    <property type="component" value="Unassembled WGS sequence"/>
</dbReference>
<feature type="domain" description="Conserved oligomeric Golgi complex subunit 3 N-terminal" evidence="10">
    <location>
        <begin position="147"/>
        <end position="292"/>
    </location>
</feature>
<gene>
    <name evidence="12" type="ORF">BDY21DRAFT_370071</name>
</gene>
<dbReference type="Pfam" id="PF20671">
    <property type="entry name" value="COG3_C"/>
    <property type="match status" value="1"/>
</dbReference>
<reference evidence="12" key="1">
    <citation type="journal article" date="2020" name="Stud. Mycol.">
        <title>101 Dothideomycetes genomes: a test case for predicting lifestyles and emergence of pathogens.</title>
        <authorList>
            <person name="Haridas S."/>
            <person name="Albert R."/>
            <person name="Binder M."/>
            <person name="Bloem J."/>
            <person name="Labutti K."/>
            <person name="Salamov A."/>
            <person name="Andreopoulos B."/>
            <person name="Baker S."/>
            <person name="Barry K."/>
            <person name="Bills G."/>
            <person name="Bluhm B."/>
            <person name="Cannon C."/>
            <person name="Castanera R."/>
            <person name="Culley D."/>
            <person name="Daum C."/>
            <person name="Ezra D."/>
            <person name="Gonzalez J."/>
            <person name="Henrissat B."/>
            <person name="Kuo A."/>
            <person name="Liang C."/>
            <person name="Lipzen A."/>
            <person name="Lutzoni F."/>
            <person name="Magnuson J."/>
            <person name="Mondo S."/>
            <person name="Nolan M."/>
            <person name="Ohm R."/>
            <person name="Pangilinan J."/>
            <person name="Park H.-J."/>
            <person name="Ramirez L."/>
            <person name="Alfaro M."/>
            <person name="Sun H."/>
            <person name="Tritt A."/>
            <person name="Yoshinaga Y."/>
            <person name="Zwiers L.-H."/>
            <person name="Turgeon B."/>
            <person name="Goodwin S."/>
            <person name="Spatafora J."/>
            <person name="Crous P."/>
            <person name="Grigoriev I."/>
        </authorList>
    </citation>
    <scope>NUCLEOTIDE SEQUENCE</scope>
    <source>
        <strain evidence="12">ATCC 16933</strain>
    </source>
</reference>
<evidence type="ECO:0000256" key="3">
    <source>
        <dbReference type="ARBA" id="ARBA00020976"/>
    </source>
</evidence>
<evidence type="ECO:0000313" key="12">
    <source>
        <dbReference type="EMBL" id="KAF2459267.1"/>
    </source>
</evidence>
<evidence type="ECO:0000259" key="10">
    <source>
        <dbReference type="Pfam" id="PF04136"/>
    </source>
</evidence>
<accession>A0A6A6P620</accession>
<keyword evidence="4" id="KW-0813">Transport</keyword>
<feature type="region of interest" description="Disordered" evidence="9">
    <location>
        <begin position="18"/>
        <end position="47"/>
    </location>
</feature>
<dbReference type="InterPro" id="IPR007265">
    <property type="entry name" value="COG_su3"/>
</dbReference>
<dbReference type="EMBL" id="MU001675">
    <property type="protein sequence ID" value="KAF2459267.1"/>
    <property type="molecule type" value="Genomic_DNA"/>
</dbReference>
<dbReference type="PANTHER" id="PTHR13302:SF8">
    <property type="entry name" value="CONSERVED OLIGOMERIC GOLGI COMPLEX SUBUNIT 3"/>
    <property type="match status" value="1"/>
</dbReference>
<dbReference type="GO" id="GO:0006914">
    <property type="term" value="P:autophagy"/>
    <property type="evidence" value="ECO:0007669"/>
    <property type="project" value="TreeGrafter"/>
</dbReference>
<dbReference type="PANTHER" id="PTHR13302">
    <property type="entry name" value="CONSERVED OLIGOMERIC GOLGI COMPLEX COMPONENT 3"/>
    <property type="match status" value="1"/>
</dbReference>
<dbReference type="GO" id="GO:0017119">
    <property type="term" value="C:Golgi transport complex"/>
    <property type="evidence" value="ECO:0007669"/>
    <property type="project" value="TreeGrafter"/>
</dbReference>
<evidence type="ECO:0000313" key="13">
    <source>
        <dbReference type="Proteomes" id="UP000799766"/>
    </source>
</evidence>
<feature type="compositionally biased region" description="Polar residues" evidence="9">
    <location>
        <begin position="32"/>
        <end position="45"/>
    </location>
</feature>
<keyword evidence="6" id="KW-0333">Golgi apparatus</keyword>
<protein>
    <recommendedName>
        <fullName evidence="3">Conserved oligomeric Golgi complex subunit 3</fullName>
    </recommendedName>
    <alternativeName>
        <fullName evidence="8">Component of oligomeric Golgi complex 3</fullName>
    </alternativeName>
</protein>
<dbReference type="Pfam" id="PF04136">
    <property type="entry name" value="COG3_N"/>
    <property type="match status" value="1"/>
</dbReference>
<comment type="similarity">
    <text evidence="2">Belongs to the COG3 family.</text>
</comment>
<dbReference type="AlphaFoldDB" id="A0A6A6P620"/>
<evidence type="ECO:0000259" key="11">
    <source>
        <dbReference type="Pfam" id="PF20671"/>
    </source>
</evidence>
<dbReference type="InterPro" id="IPR048685">
    <property type="entry name" value="COG3_C"/>
</dbReference>
<dbReference type="GO" id="GO:0006886">
    <property type="term" value="P:intracellular protein transport"/>
    <property type="evidence" value="ECO:0007669"/>
    <property type="project" value="InterPro"/>
</dbReference>
<feature type="region of interest" description="Disordered" evidence="9">
    <location>
        <begin position="522"/>
        <end position="553"/>
    </location>
</feature>
<dbReference type="GO" id="GO:0005801">
    <property type="term" value="C:cis-Golgi network"/>
    <property type="evidence" value="ECO:0007669"/>
    <property type="project" value="InterPro"/>
</dbReference>
<feature type="domain" description="Conserved oligomeric Golgi complex subunit 3 C-terminal" evidence="11">
    <location>
        <begin position="312"/>
        <end position="666"/>
    </location>
</feature>
<comment type="subcellular location">
    <subcellularLocation>
        <location evidence="1">Golgi apparatus membrane</location>
        <topology evidence="1">Peripheral membrane protein</topology>
    </subcellularLocation>
</comment>
<evidence type="ECO:0000256" key="4">
    <source>
        <dbReference type="ARBA" id="ARBA00022448"/>
    </source>
</evidence>
<feature type="region of interest" description="Disordered" evidence="9">
    <location>
        <begin position="800"/>
        <end position="821"/>
    </location>
</feature>
<evidence type="ECO:0000256" key="1">
    <source>
        <dbReference type="ARBA" id="ARBA00004395"/>
    </source>
</evidence>
<evidence type="ECO:0000256" key="7">
    <source>
        <dbReference type="ARBA" id="ARBA00023136"/>
    </source>
</evidence>
<sequence length="871" mass="98016">MYEDHAWYNPFASKSTVDVPSQVRSGRRRRTSLLQQPNEAGSQADTAPVDGIKALLHQANAFPAPPPATVARRAKSYSDFYDIVRSHLRKEKAALERRDRLDQFEQRKRRPKTKELKDLKSELDFGDWYAGVSDGLVDASHTEYHLYLDQLRLAESHLDSLLASTTSSLDILTSLSDSFKAVDAQTAAFQEQCEGVLSDQKRISALADDIAENLQYYNYLEPITRKLNAPGAGNFVRSREYSEMLSNLDNCVDYMQNHPNHLESATYRSRYRLLLTRALTLIRVHFTNTLRETAADVSRRIADRQLNDTTMSALLYAKFRVGAPEMKRVGMEIQKRAVLPAGAELGAEAEYQSLMNELYQSYSATRGRLILPIIAKKMNEIAMAPSTAKDLVAFARSCISYIRGICLDEYDLWGEWFTTDGALYDFLEAICEPLYDHLRPHTIHETQLLKLCELCALIQTRYMEDDEDDEEEVLLDEPVRKLDFSALIRPALADAQTRLVFLALAVIRDDIEYYKPKPDDLEYPAGNKQQAATHAERPKGPVLSGKKSNGTSMPHRSIVIEAEDGAQTILDTEAAYAGWYPTLRKAIWLLSRIYRLVNSTVFDDLAHQIVHQTVLSFNTAAAQIAKRHSPTDAQLFLIRHLLLLKQQIVTFDIEFVTPEVGFDFTTATNTFWELRERGGLFNPANLVRLVLGGKLMPRVVENMLDAKAELDGRLRTVINDFTGGFANRMTGSVAKGKTEYKGFNPTTAVAAVRSEVETQVPFLRKKLDEYLEDRRTKETLVAAVMDLTVERYEEFVQRREQGEGNKRGAGMKKLEQAKGKGREDGIWDPDLFSDWCAGVFGVGKIGGGYGRGGDEEGMSSGSRSVSRSGSM</sequence>
<feature type="compositionally biased region" description="Low complexity" evidence="9">
    <location>
        <begin position="858"/>
        <end position="871"/>
    </location>
</feature>
<keyword evidence="13" id="KW-1185">Reference proteome</keyword>
<evidence type="ECO:0000256" key="5">
    <source>
        <dbReference type="ARBA" id="ARBA00022927"/>
    </source>
</evidence>
<evidence type="ECO:0000256" key="2">
    <source>
        <dbReference type="ARBA" id="ARBA00009936"/>
    </source>
</evidence>
<dbReference type="GO" id="GO:0000139">
    <property type="term" value="C:Golgi membrane"/>
    <property type="evidence" value="ECO:0007669"/>
    <property type="project" value="UniProtKB-SubCell"/>
</dbReference>